<evidence type="ECO:0000313" key="1">
    <source>
        <dbReference type="EMBL" id="MFC1850017.1"/>
    </source>
</evidence>
<organism evidence="1 2">
    <name type="scientific">candidate division CSSED10-310 bacterium</name>
    <dbReference type="NCBI Taxonomy" id="2855610"/>
    <lineage>
        <taxon>Bacteria</taxon>
        <taxon>Bacteria division CSSED10-310</taxon>
    </lineage>
</organism>
<evidence type="ECO:0000313" key="2">
    <source>
        <dbReference type="Proteomes" id="UP001594351"/>
    </source>
</evidence>
<evidence type="ECO:0008006" key="3">
    <source>
        <dbReference type="Google" id="ProtNLM"/>
    </source>
</evidence>
<keyword evidence="2" id="KW-1185">Reference proteome</keyword>
<reference evidence="1 2" key="1">
    <citation type="submission" date="2024-09" db="EMBL/GenBank/DDBJ databases">
        <title>Laminarin stimulates single cell rates of sulfate reduction while oxygen inhibits transcriptomic activity in coastal marine sediment.</title>
        <authorList>
            <person name="Lindsay M."/>
            <person name="Orcutt B."/>
            <person name="Emerson D."/>
            <person name="Stepanauskas R."/>
            <person name="D'Angelo T."/>
        </authorList>
    </citation>
    <scope>NUCLEOTIDE SEQUENCE [LARGE SCALE GENOMIC DNA]</scope>
    <source>
        <strain evidence="1">SAG AM-311-K15</strain>
    </source>
</reference>
<sequence>MKENTLFYALGGGLGHLTRILALLNETMELPRSARVLASSNLVSLVKPLQPCPVDVVPPEVMSSRKQYYDFLKNYLFEFQFKSIVLDTFPWGIVGEWSAMAPTIPRILLARYLNWQVYIRKFPCPGKTVPHHVLTLETLDRDYLSFLRARAEVTALEQPIILNYTEIQTDLPEQALKDNWLVVHSGPDHEQQTLIALAKENMRKNGHNPKLLNTVFPHQELFPVQKLICSVKHVVSGTGYNLVALASQAPPRRNHYFYPFPRLFDDQALRLQRFKTGLWQQKKGSGNGRAAQWLLDTLADLSPA</sequence>
<dbReference type="EMBL" id="JBHPBY010000071">
    <property type="protein sequence ID" value="MFC1850017.1"/>
    <property type="molecule type" value="Genomic_DNA"/>
</dbReference>
<accession>A0ABV6YUY1</accession>
<gene>
    <name evidence="1" type="ORF">ACFL27_07490</name>
</gene>
<protein>
    <recommendedName>
        <fullName evidence="3">Glycosyl transferase family 28 C-terminal domain-containing protein</fullName>
    </recommendedName>
</protein>
<comment type="caution">
    <text evidence="1">The sequence shown here is derived from an EMBL/GenBank/DDBJ whole genome shotgun (WGS) entry which is preliminary data.</text>
</comment>
<name>A0ABV6YUY1_UNCC1</name>
<proteinExistence type="predicted"/>
<dbReference type="Proteomes" id="UP001594351">
    <property type="component" value="Unassembled WGS sequence"/>
</dbReference>